<evidence type="ECO:0000256" key="1">
    <source>
        <dbReference type="ARBA" id="ARBA00012962"/>
    </source>
</evidence>
<feature type="domain" description="Quinate/shikimate 5-dehydrogenase/glutamyl-tRNA reductase" evidence="7">
    <location>
        <begin position="111"/>
        <end position="188"/>
    </location>
</feature>
<feature type="binding site" evidence="6">
    <location>
        <position position="215"/>
    </location>
    <ligand>
        <name>shikimate</name>
        <dbReference type="ChEBI" id="CHEBI:36208"/>
    </ligand>
</feature>
<dbReference type="EC" id="1.1.1.25" evidence="1 6"/>
<feature type="domain" description="SDH C-terminal" evidence="9">
    <location>
        <begin position="236"/>
        <end position="265"/>
    </location>
</feature>
<dbReference type="HAMAP" id="MF_00222">
    <property type="entry name" value="Shikimate_DH_AroE"/>
    <property type="match status" value="1"/>
</dbReference>
<gene>
    <name evidence="6" type="primary">aroE</name>
    <name evidence="10" type="ORF">HA254_02295</name>
</gene>
<evidence type="ECO:0000259" key="8">
    <source>
        <dbReference type="Pfam" id="PF08501"/>
    </source>
</evidence>
<dbReference type="Gene3D" id="3.40.50.10860">
    <property type="entry name" value="Leucine Dehydrogenase, chain A, domain 1"/>
    <property type="match status" value="1"/>
</dbReference>
<feature type="binding site" evidence="6">
    <location>
        <position position="243"/>
    </location>
    <ligand>
        <name>shikimate</name>
        <dbReference type="ChEBI" id="CHEBI:36208"/>
    </ligand>
</feature>
<evidence type="ECO:0000256" key="3">
    <source>
        <dbReference type="ARBA" id="ARBA00022857"/>
    </source>
</evidence>
<evidence type="ECO:0000256" key="2">
    <source>
        <dbReference type="ARBA" id="ARBA00022605"/>
    </source>
</evidence>
<accession>A0A7J4J083</accession>
<comment type="caution">
    <text evidence="10">The sequence shown here is derived from an EMBL/GenBank/DDBJ whole genome shotgun (WGS) entry which is preliminary data.</text>
</comment>
<evidence type="ECO:0000256" key="6">
    <source>
        <dbReference type="HAMAP-Rule" id="MF_00222"/>
    </source>
</evidence>
<dbReference type="InterPro" id="IPR011342">
    <property type="entry name" value="Shikimate_DH"/>
</dbReference>
<evidence type="ECO:0000256" key="5">
    <source>
        <dbReference type="ARBA" id="ARBA00023141"/>
    </source>
</evidence>
<dbReference type="SUPFAM" id="SSF53223">
    <property type="entry name" value="Aminoacid dehydrogenase-like, N-terminal domain"/>
    <property type="match status" value="1"/>
</dbReference>
<dbReference type="InterPro" id="IPR013708">
    <property type="entry name" value="Shikimate_DH-bd_N"/>
</dbReference>
<dbReference type="InterPro" id="IPR006151">
    <property type="entry name" value="Shikm_DH/Glu-tRNA_Rdtase"/>
</dbReference>
<dbReference type="EMBL" id="DUGC01000042">
    <property type="protein sequence ID" value="HIH09477.1"/>
    <property type="molecule type" value="Genomic_DNA"/>
</dbReference>
<dbReference type="InterPro" id="IPR036291">
    <property type="entry name" value="NAD(P)-bd_dom_sf"/>
</dbReference>
<evidence type="ECO:0000259" key="7">
    <source>
        <dbReference type="Pfam" id="PF01488"/>
    </source>
</evidence>
<dbReference type="Pfam" id="PF01488">
    <property type="entry name" value="Shikimate_DH"/>
    <property type="match status" value="1"/>
</dbReference>
<reference evidence="11" key="1">
    <citation type="journal article" date="2020" name="bioRxiv">
        <title>A rank-normalized archaeal taxonomy based on genome phylogeny resolves widespread incomplete and uneven classifications.</title>
        <authorList>
            <person name="Rinke C."/>
            <person name="Chuvochina M."/>
            <person name="Mussig A.J."/>
            <person name="Chaumeil P.-A."/>
            <person name="Waite D.W."/>
            <person name="Whitman W.B."/>
            <person name="Parks D.H."/>
            <person name="Hugenholtz P."/>
        </authorList>
    </citation>
    <scope>NUCLEOTIDE SEQUENCE [LARGE SCALE GENOMIC DNA]</scope>
</reference>
<feature type="active site" description="Proton acceptor" evidence="6">
    <location>
        <position position="68"/>
    </location>
</feature>
<dbReference type="NCBIfam" id="NF001319">
    <property type="entry name" value="PRK00258.3-3"/>
    <property type="match status" value="1"/>
</dbReference>
<evidence type="ECO:0000256" key="4">
    <source>
        <dbReference type="ARBA" id="ARBA00023002"/>
    </source>
</evidence>
<keyword evidence="5 6" id="KW-0057">Aromatic amino acid biosynthesis</keyword>
<dbReference type="SUPFAM" id="SSF51735">
    <property type="entry name" value="NAD(P)-binding Rossmann-fold domains"/>
    <property type="match status" value="1"/>
</dbReference>
<keyword evidence="2 6" id="KW-0028">Amino-acid biosynthesis</keyword>
<dbReference type="CDD" id="cd01065">
    <property type="entry name" value="NAD_bind_Shikimate_DH"/>
    <property type="match status" value="1"/>
</dbReference>
<feature type="binding site" evidence="6">
    <location>
        <position position="64"/>
    </location>
    <ligand>
        <name>shikimate</name>
        <dbReference type="ChEBI" id="CHEBI:36208"/>
    </ligand>
</feature>
<dbReference type="Gene3D" id="3.40.50.720">
    <property type="entry name" value="NAD(P)-binding Rossmann-like Domain"/>
    <property type="match status" value="1"/>
</dbReference>
<feature type="binding site" evidence="6">
    <location>
        <position position="104"/>
    </location>
    <ligand>
        <name>shikimate</name>
        <dbReference type="ChEBI" id="CHEBI:36208"/>
    </ligand>
</feature>
<dbReference type="GO" id="GO:0009423">
    <property type="term" value="P:chorismate biosynthetic process"/>
    <property type="evidence" value="ECO:0007669"/>
    <property type="project" value="UniProtKB-UniRule"/>
</dbReference>
<protein>
    <recommendedName>
        <fullName evidence="1 6">Shikimate dehydrogenase (NADP(+))</fullName>
        <shortName evidence="6">SDH</shortName>
        <ecNumber evidence="1 6">1.1.1.25</ecNumber>
    </recommendedName>
</protein>
<dbReference type="GO" id="GO:0050661">
    <property type="term" value="F:NADP binding"/>
    <property type="evidence" value="ECO:0007669"/>
    <property type="project" value="InterPro"/>
</dbReference>
<dbReference type="InterPro" id="IPR022893">
    <property type="entry name" value="Shikimate_DH_fam"/>
</dbReference>
<dbReference type="GO" id="GO:0019632">
    <property type="term" value="P:shikimate metabolic process"/>
    <property type="evidence" value="ECO:0007669"/>
    <property type="project" value="InterPro"/>
</dbReference>
<sequence length="273" mass="29325">MTGGKTRLVCLLGKPARHSLSPRMHNAGYGALGLDFVYLAFEPKDLEKAVDGLKELEAAGFNVTMPFKSQILKHLDSIDPIAKKIGAVNTVVNRNGKLKGYNTDGPGAIAAIKKVTEIKGKRVLLIGAGGAGRAIGFYLKRSGAKTTIADRTHFKAEKLAGALRAKNIGIEKIDNLADFDIIINASPSGMHPNTGETPLSPQLLESRHIVFDIVYDPPETKFLSEAKAKGCVTINGLEMLLGQGFEGFRLFTGRDAPRNAMEKAVTEAFASKH</sequence>
<dbReference type="GO" id="GO:0008652">
    <property type="term" value="P:amino acid biosynthetic process"/>
    <property type="evidence" value="ECO:0007669"/>
    <property type="project" value="UniProtKB-KW"/>
</dbReference>
<comment type="similarity">
    <text evidence="6">Belongs to the shikimate dehydrogenase family.</text>
</comment>
<feature type="binding site" evidence="6">
    <location>
        <position position="213"/>
    </location>
    <ligand>
        <name>NADP(+)</name>
        <dbReference type="ChEBI" id="CHEBI:58349"/>
    </ligand>
</feature>
<comment type="catalytic activity">
    <reaction evidence="6">
        <text>shikimate + NADP(+) = 3-dehydroshikimate + NADPH + H(+)</text>
        <dbReference type="Rhea" id="RHEA:17737"/>
        <dbReference type="ChEBI" id="CHEBI:15378"/>
        <dbReference type="ChEBI" id="CHEBI:16630"/>
        <dbReference type="ChEBI" id="CHEBI:36208"/>
        <dbReference type="ChEBI" id="CHEBI:57783"/>
        <dbReference type="ChEBI" id="CHEBI:58349"/>
        <dbReference type="EC" id="1.1.1.25"/>
    </reaction>
</comment>
<dbReference type="InterPro" id="IPR046346">
    <property type="entry name" value="Aminoacid_DH-like_N_sf"/>
</dbReference>
<dbReference type="UniPathway" id="UPA00053">
    <property type="reaction ID" value="UER00087"/>
</dbReference>
<feature type="binding site" evidence="6">
    <location>
        <position position="89"/>
    </location>
    <ligand>
        <name>shikimate</name>
        <dbReference type="ChEBI" id="CHEBI:36208"/>
    </ligand>
</feature>
<comment type="subunit">
    <text evidence="6">Homodimer.</text>
</comment>
<dbReference type="InterPro" id="IPR041121">
    <property type="entry name" value="SDH_C"/>
</dbReference>
<dbReference type="Pfam" id="PF08501">
    <property type="entry name" value="Shikimate_dh_N"/>
    <property type="match status" value="1"/>
</dbReference>
<dbReference type="Proteomes" id="UP000565078">
    <property type="component" value="Unassembled WGS sequence"/>
</dbReference>
<dbReference type="Pfam" id="PF18317">
    <property type="entry name" value="SDH_C"/>
    <property type="match status" value="1"/>
</dbReference>
<proteinExistence type="inferred from homology"/>
<comment type="function">
    <text evidence="6">Involved in the biosynthesis of the chorismate, which leads to the biosynthesis of aromatic amino acids. Catalyzes the reversible NADPH linked reduction of 3-dehydroshikimate (DHSA) to yield shikimate (SA).</text>
</comment>
<evidence type="ECO:0000313" key="10">
    <source>
        <dbReference type="EMBL" id="HIH09477.1"/>
    </source>
</evidence>
<dbReference type="PANTHER" id="PTHR21089">
    <property type="entry name" value="SHIKIMATE DEHYDROGENASE"/>
    <property type="match status" value="1"/>
</dbReference>
<dbReference type="NCBIfam" id="TIGR00507">
    <property type="entry name" value="aroE"/>
    <property type="match status" value="1"/>
</dbReference>
<keyword evidence="3 6" id="KW-0521">NADP</keyword>
<evidence type="ECO:0000259" key="9">
    <source>
        <dbReference type="Pfam" id="PF18317"/>
    </source>
</evidence>
<dbReference type="GO" id="GO:0009073">
    <property type="term" value="P:aromatic amino acid family biosynthetic process"/>
    <property type="evidence" value="ECO:0007669"/>
    <property type="project" value="UniProtKB-KW"/>
</dbReference>
<organism evidence="10 11">
    <name type="scientific">Candidatus Iainarchaeum sp</name>
    <dbReference type="NCBI Taxonomy" id="3101447"/>
    <lineage>
        <taxon>Archaea</taxon>
        <taxon>Candidatus Iainarchaeota</taxon>
        <taxon>Candidatus Iainarchaeia</taxon>
        <taxon>Candidatus Iainarchaeales</taxon>
        <taxon>Candidatus Iainarchaeaceae</taxon>
        <taxon>Candidatus Iainarchaeum</taxon>
    </lineage>
</organism>
<dbReference type="PANTHER" id="PTHR21089:SF1">
    <property type="entry name" value="BIFUNCTIONAL 3-DEHYDROQUINATE DEHYDRATASE_SHIKIMATE DEHYDROGENASE, CHLOROPLASTIC"/>
    <property type="match status" value="1"/>
</dbReference>
<evidence type="ECO:0000313" key="11">
    <source>
        <dbReference type="Proteomes" id="UP000565078"/>
    </source>
</evidence>
<comment type="pathway">
    <text evidence="6">Metabolic intermediate biosynthesis; chorismate biosynthesis; chorismate from D-erythrose 4-phosphate and phosphoenolpyruvate: step 4/7.</text>
</comment>
<feature type="binding site" evidence="6">
    <location>
        <begin position="127"/>
        <end position="131"/>
    </location>
    <ligand>
        <name>NADP(+)</name>
        <dbReference type="ChEBI" id="CHEBI:58349"/>
    </ligand>
</feature>
<feature type="domain" description="Shikimate dehydrogenase substrate binding N-terminal" evidence="8">
    <location>
        <begin position="11"/>
        <end position="91"/>
    </location>
</feature>
<feature type="binding site" evidence="6">
    <location>
        <position position="236"/>
    </location>
    <ligand>
        <name>NADP(+)</name>
        <dbReference type="ChEBI" id="CHEBI:58349"/>
    </ligand>
</feature>
<comment type="caution">
    <text evidence="6">Lacks conserved residue(s) required for the propagation of feature annotation.</text>
</comment>
<name>A0A7J4J083_9ARCH</name>
<dbReference type="AlphaFoldDB" id="A0A7J4J083"/>
<keyword evidence="4 6" id="KW-0560">Oxidoreductase</keyword>
<dbReference type="GO" id="GO:0004764">
    <property type="term" value="F:shikimate 3-dehydrogenase (NADP+) activity"/>
    <property type="evidence" value="ECO:0007669"/>
    <property type="project" value="UniProtKB-UniRule"/>
</dbReference>
<feature type="binding site" evidence="6">
    <location>
        <begin position="19"/>
        <end position="21"/>
    </location>
    <ligand>
        <name>shikimate</name>
        <dbReference type="ChEBI" id="CHEBI:36208"/>
    </ligand>
</feature>